<dbReference type="GO" id="GO:0016746">
    <property type="term" value="F:acyltransferase activity"/>
    <property type="evidence" value="ECO:0007669"/>
    <property type="project" value="UniProtKB-KW"/>
</dbReference>
<evidence type="ECO:0000313" key="4">
    <source>
        <dbReference type="EMBL" id="MEK0084949.1"/>
    </source>
</evidence>
<dbReference type="Pfam" id="PF00583">
    <property type="entry name" value="Acetyltransf_1"/>
    <property type="match status" value="1"/>
</dbReference>
<evidence type="ECO:0000256" key="2">
    <source>
        <dbReference type="ARBA" id="ARBA00023315"/>
    </source>
</evidence>
<dbReference type="InterPro" id="IPR016181">
    <property type="entry name" value="Acyl_CoA_acyltransferase"/>
</dbReference>
<comment type="caution">
    <text evidence="4">The sequence shown here is derived from an EMBL/GenBank/DDBJ whole genome shotgun (WGS) entry which is preliminary data.</text>
</comment>
<feature type="domain" description="N-acetyltransferase" evidence="3">
    <location>
        <begin position="10"/>
        <end position="167"/>
    </location>
</feature>
<dbReference type="RefSeq" id="WP_418160797.1">
    <property type="nucleotide sequence ID" value="NZ_JBBLZC010000020.1"/>
</dbReference>
<keyword evidence="2 4" id="KW-0012">Acyltransferase</keyword>
<dbReference type="PANTHER" id="PTHR43420:SF44">
    <property type="entry name" value="ACETYLTRANSFERASE YPEA"/>
    <property type="match status" value="1"/>
</dbReference>
<proteinExistence type="predicted"/>
<evidence type="ECO:0000259" key="3">
    <source>
        <dbReference type="PROSITE" id="PS51186"/>
    </source>
</evidence>
<dbReference type="EC" id="2.3.1.-" evidence="4"/>
<dbReference type="PANTHER" id="PTHR43420">
    <property type="entry name" value="ACETYLTRANSFERASE"/>
    <property type="match status" value="1"/>
</dbReference>
<keyword evidence="5" id="KW-1185">Reference proteome</keyword>
<organism evidence="4 5">
    <name type="scientific">Benzoatithermus flavus</name>
    <dbReference type="NCBI Taxonomy" id="3108223"/>
    <lineage>
        <taxon>Bacteria</taxon>
        <taxon>Pseudomonadati</taxon>
        <taxon>Pseudomonadota</taxon>
        <taxon>Alphaproteobacteria</taxon>
        <taxon>Geminicoccales</taxon>
        <taxon>Geminicoccaceae</taxon>
        <taxon>Benzoatithermus</taxon>
    </lineage>
</organism>
<dbReference type="PROSITE" id="PS51186">
    <property type="entry name" value="GNAT"/>
    <property type="match status" value="1"/>
</dbReference>
<reference evidence="4 5" key="1">
    <citation type="submission" date="2024-01" db="EMBL/GenBank/DDBJ databases">
        <title>Multi-omics insights into the function and evolution of sodium benzoate biodegradation pathways in Benzoatithermus flavus gen. nov., sp. nov. from hot spring.</title>
        <authorList>
            <person name="Hu C.-J."/>
            <person name="Li W.-J."/>
        </authorList>
    </citation>
    <scope>NUCLEOTIDE SEQUENCE [LARGE SCALE GENOMIC DNA]</scope>
    <source>
        <strain evidence="4 5">SYSU G07066</strain>
    </source>
</reference>
<dbReference type="SUPFAM" id="SSF55729">
    <property type="entry name" value="Acyl-CoA N-acyltransferases (Nat)"/>
    <property type="match status" value="1"/>
</dbReference>
<evidence type="ECO:0000313" key="5">
    <source>
        <dbReference type="Proteomes" id="UP001375743"/>
    </source>
</evidence>
<keyword evidence="1 4" id="KW-0808">Transferase</keyword>
<dbReference type="CDD" id="cd04301">
    <property type="entry name" value="NAT_SF"/>
    <property type="match status" value="1"/>
</dbReference>
<name>A0ABU8XVI0_9PROT</name>
<dbReference type="EMBL" id="JBBLZC010000020">
    <property type="protein sequence ID" value="MEK0084949.1"/>
    <property type="molecule type" value="Genomic_DNA"/>
</dbReference>
<accession>A0ABU8XVI0</accession>
<dbReference type="InterPro" id="IPR000182">
    <property type="entry name" value="GNAT_dom"/>
</dbReference>
<gene>
    <name evidence="4" type="ORF">U1T56_17485</name>
</gene>
<dbReference type="Gene3D" id="3.40.630.30">
    <property type="match status" value="1"/>
</dbReference>
<dbReference type="Proteomes" id="UP001375743">
    <property type="component" value="Unassembled WGS sequence"/>
</dbReference>
<evidence type="ECO:0000256" key="1">
    <source>
        <dbReference type="ARBA" id="ARBA00022679"/>
    </source>
</evidence>
<dbReference type="InterPro" id="IPR050680">
    <property type="entry name" value="YpeA/RimI_acetyltransf"/>
</dbReference>
<protein>
    <submittedName>
        <fullName evidence="4">GNAT family N-acetyltransferase</fullName>
        <ecNumber evidence="4">2.3.1.-</ecNumber>
    </submittedName>
</protein>
<sequence>MATLPKPAAISIRTVGPFDLGRLSRLHKSCFEEAWSRSDLAHLLAMPGGFGLIARLYEGGLVAGFDAMRGVGFSLCRVVRDESELLSIGVAPTWRRRGVATSLLQASMERCRAIGAAQMFLEVAVDNHGAQRLYEEHGFERVGVRPDYYHRPNGERVAAYTMRCDLEARCGPSRGP</sequence>